<feature type="signal peptide" evidence="1">
    <location>
        <begin position="1"/>
        <end position="22"/>
    </location>
</feature>
<evidence type="ECO:0000256" key="1">
    <source>
        <dbReference type="SAM" id="SignalP"/>
    </source>
</evidence>
<accession>A0ABM6S0S8</accession>
<feature type="chain" id="PRO_5045118100" evidence="1">
    <location>
        <begin position="23"/>
        <end position="118"/>
    </location>
</feature>
<gene>
    <name evidence="2" type="ORF">C2E16_11240</name>
</gene>
<keyword evidence="1" id="KW-0732">Signal</keyword>
<dbReference type="EMBL" id="CP026378">
    <property type="protein sequence ID" value="AUY25425.1"/>
    <property type="molecule type" value="Genomic_DNA"/>
</dbReference>
<reference evidence="2 3" key="1">
    <citation type="submission" date="2018-01" db="EMBL/GenBank/DDBJ databases">
        <title>Complete and assembled Genome of Pantoea calida DSM22759T.</title>
        <authorList>
            <person name="Stevens M.J.A."/>
            <person name="Zurfluh K."/>
            <person name="Stephan R."/>
        </authorList>
    </citation>
    <scope>NUCLEOTIDE SEQUENCE [LARGE SCALE GENOMIC DNA]</scope>
    <source>
        <strain evidence="2 3">DSM 22759</strain>
    </source>
</reference>
<sequence length="118" mass="13071">MNMKFILAAVAALMASAPLISAADSHCGPFQIGDIPSPAGWTKINGVKPLSQKVTFLQQKGDYNNVQMKWIVPATKFQGNYSMKYVNKDGRATLDVDVVRTSQHQIRIHGLYDCEKMN</sequence>
<keyword evidence="3" id="KW-1185">Reference proteome</keyword>
<evidence type="ECO:0000313" key="3">
    <source>
        <dbReference type="Proteomes" id="UP000237673"/>
    </source>
</evidence>
<dbReference type="Proteomes" id="UP000237673">
    <property type="component" value="Chromosome"/>
</dbReference>
<proteinExistence type="predicted"/>
<organism evidence="2 3">
    <name type="scientific">Mixta calida</name>
    <dbReference type="NCBI Taxonomy" id="665913"/>
    <lineage>
        <taxon>Bacteria</taxon>
        <taxon>Pseudomonadati</taxon>
        <taxon>Pseudomonadota</taxon>
        <taxon>Gammaproteobacteria</taxon>
        <taxon>Enterobacterales</taxon>
        <taxon>Erwiniaceae</taxon>
        <taxon>Mixta</taxon>
    </lineage>
</organism>
<dbReference type="RefSeq" id="WP_038625881.1">
    <property type="nucleotide sequence ID" value="NZ_CAXOMJ010000003.1"/>
</dbReference>
<dbReference type="GeneID" id="84632229"/>
<name>A0ABM6S0S8_9GAMM</name>
<evidence type="ECO:0000313" key="2">
    <source>
        <dbReference type="EMBL" id="AUY25425.1"/>
    </source>
</evidence>
<protein>
    <submittedName>
        <fullName evidence="2">Uncharacterized protein</fullName>
    </submittedName>
</protein>